<dbReference type="Proteomes" id="UP001174936">
    <property type="component" value="Unassembled WGS sequence"/>
</dbReference>
<evidence type="ECO:0000256" key="1">
    <source>
        <dbReference type="SAM" id="MobiDB-lite"/>
    </source>
</evidence>
<dbReference type="EMBL" id="JAULSV010000007">
    <property type="protein sequence ID" value="KAK0639862.1"/>
    <property type="molecule type" value="Genomic_DNA"/>
</dbReference>
<proteinExistence type="predicted"/>
<evidence type="ECO:0000313" key="3">
    <source>
        <dbReference type="Proteomes" id="UP001174936"/>
    </source>
</evidence>
<feature type="region of interest" description="Disordered" evidence="1">
    <location>
        <begin position="1"/>
        <end position="73"/>
    </location>
</feature>
<comment type="caution">
    <text evidence="2">The sequence shown here is derived from an EMBL/GenBank/DDBJ whole genome shotgun (WGS) entry which is preliminary data.</text>
</comment>
<protein>
    <submittedName>
        <fullName evidence="2">Uncharacterized protein</fullName>
    </submittedName>
</protein>
<organism evidence="2 3">
    <name type="scientific">Cercophora newfieldiana</name>
    <dbReference type="NCBI Taxonomy" id="92897"/>
    <lineage>
        <taxon>Eukaryota</taxon>
        <taxon>Fungi</taxon>
        <taxon>Dikarya</taxon>
        <taxon>Ascomycota</taxon>
        <taxon>Pezizomycotina</taxon>
        <taxon>Sordariomycetes</taxon>
        <taxon>Sordariomycetidae</taxon>
        <taxon>Sordariales</taxon>
        <taxon>Lasiosphaeriaceae</taxon>
        <taxon>Cercophora</taxon>
    </lineage>
</organism>
<dbReference type="AlphaFoldDB" id="A0AA40CIN1"/>
<reference evidence="2" key="1">
    <citation type="submission" date="2023-06" db="EMBL/GenBank/DDBJ databases">
        <title>Genome-scale phylogeny and comparative genomics of the fungal order Sordariales.</title>
        <authorList>
            <consortium name="Lawrence Berkeley National Laboratory"/>
            <person name="Hensen N."/>
            <person name="Bonometti L."/>
            <person name="Westerberg I."/>
            <person name="Brannstrom I.O."/>
            <person name="Guillou S."/>
            <person name="Cros-Aarteil S."/>
            <person name="Calhoun S."/>
            <person name="Haridas S."/>
            <person name="Kuo A."/>
            <person name="Mondo S."/>
            <person name="Pangilinan J."/>
            <person name="Riley R."/>
            <person name="Labutti K."/>
            <person name="Andreopoulos B."/>
            <person name="Lipzen A."/>
            <person name="Chen C."/>
            <person name="Yanf M."/>
            <person name="Daum C."/>
            <person name="Ng V."/>
            <person name="Clum A."/>
            <person name="Steindorff A."/>
            <person name="Ohm R."/>
            <person name="Martin F."/>
            <person name="Silar P."/>
            <person name="Natvig D."/>
            <person name="Lalanne C."/>
            <person name="Gautier V."/>
            <person name="Ament-Velasquez S.L."/>
            <person name="Kruys A."/>
            <person name="Hutchinson M.I."/>
            <person name="Powell A.J."/>
            <person name="Barry K."/>
            <person name="Miller A.N."/>
            <person name="Grigoriev I.V."/>
            <person name="Debuchy R."/>
            <person name="Gladieux P."/>
            <person name="Thoren M.H."/>
            <person name="Johannesson H."/>
        </authorList>
    </citation>
    <scope>NUCLEOTIDE SEQUENCE</scope>
    <source>
        <strain evidence="2">SMH2532-1</strain>
    </source>
</reference>
<evidence type="ECO:0000313" key="2">
    <source>
        <dbReference type="EMBL" id="KAK0639862.1"/>
    </source>
</evidence>
<accession>A0AA40CIN1</accession>
<name>A0AA40CIN1_9PEZI</name>
<gene>
    <name evidence="2" type="ORF">B0T16DRAFT_423835</name>
</gene>
<sequence>MLRRADPTSPPPLPTWDESCTPRTTRQPAGNKPNPTDKLQEQNSSHHPTETRAWPSGMALNTQHSPYRAVQDS</sequence>
<keyword evidence="3" id="KW-1185">Reference proteome</keyword>